<dbReference type="Proteomes" id="UP000800092">
    <property type="component" value="Unassembled WGS sequence"/>
</dbReference>
<evidence type="ECO:0000313" key="3">
    <source>
        <dbReference type="Proteomes" id="UP000800092"/>
    </source>
</evidence>
<dbReference type="AlphaFoldDB" id="A0A6A6HBQ5"/>
<keyword evidence="3" id="KW-1185">Reference proteome</keyword>
<evidence type="ECO:0008006" key="4">
    <source>
        <dbReference type="Google" id="ProtNLM"/>
    </source>
</evidence>
<dbReference type="EMBL" id="ML991791">
    <property type="protein sequence ID" value="KAF2235477.1"/>
    <property type="molecule type" value="Genomic_DNA"/>
</dbReference>
<proteinExistence type="predicted"/>
<evidence type="ECO:0000313" key="2">
    <source>
        <dbReference type="EMBL" id="KAF2235477.1"/>
    </source>
</evidence>
<dbReference type="OrthoDB" id="3862782at2759"/>
<sequence>MLPASLLLLSALILNPIIVLSKPLKFGDAIAATHYPKQRPMHSSLDHRSLSCGYHGKISAAHLDDVRSALVEMENFGGKVCTPGRGETRMCDRWTQTTCVMLLNGEDHDRCSFVTEVNQFVGDLIERQKECGKGEQPTLQDSVFDMKYTIGHRNWRPKLEDEWGWVATSGTGSSS</sequence>
<protein>
    <recommendedName>
        <fullName evidence="4">Ecp2 effector protein domain-containing protein</fullName>
    </recommendedName>
</protein>
<accession>A0A6A6HBQ5</accession>
<feature type="chain" id="PRO_5025560035" description="Ecp2 effector protein domain-containing protein" evidence="1">
    <location>
        <begin position="22"/>
        <end position="175"/>
    </location>
</feature>
<keyword evidence="1" id="KW-0732">Signal</keyword>
<feature type="signal peptide" evidence="1">
    <location>
        <begin position="1"/>
        <end position="21"/>
    </location>
</feature>
<organism evidence="2 3">
    <name type="scientific">Viridothelium virens</name>
    <name type="common">Speckled blister lichen</name>
    <name type="synonym">Trypethelium virens</name>
    <dbReference type="NCBI Taxonomy" id="1048519"/>
    <lineage>
        <taxon>Eukaryota</taxon>
        <taxon>Fungi</taxon>
        <taxon>Dikarya</taxon>
        <taxon>Ascomycota</taxon>
        <taxon>Pezizomycotina</taxon>
        <taxon>Dothideomycetes</taxon>
        <taxon>Dothideomycetes incertae sedis</taxon>
        <taxon>Trypetheliales</taxon>
        <taxon>Trypetheliaceae</taxon>
        <taxon>Viridothelium</taxon>
    </lineage>
</organism>
<reference evidence="2" key="1">
    <citation type="journal article" date="2020" name="Stud. Mycol.">
        <title>101 Dothideomycetes genomes: a test case for predicting lifestyles and emergence of pathogens.</title>
        <authorList>
            <person name="Haridas S."/>
            <person name="Albert R."/>
            <person name="Binder M."/>
            <person name="Bloem J."/>
            <person name="Labutti K."/>
            <person name="Salamov A."/>
            <person name="Andreopoulos B."/>
            <person name="Baker S."/>
            <person name="Barry K."/>
            <person name="Bills G."/>
            <person name="Bluhm B."/>
            <person name="Cannon C."/>
            <person name="Castanera R."/>
            <person name="Culley D."/>
            <person name="Daum C."/>
            <person name="Ezra D."/>
            <person name="Gonzalez J."/>
            <person name="Henrissat B."/>
            <person name="Kuo A."/>
            <person name="Liang C."/>
            <person name="Lipzen A."/>
            <person name="Lutzoni F."/>
            <person name="Magnuson J."/>
            <person name="Mondo S."/>
            <person name="Nolan M."/>
            <person name="Ohm R."/>
            <person name="Pangilinan J."/>
            <person name="Park H.-J."/>
            <person name="Ramirez L."/>
            <person name="Alfaro M."/>
            <person name="Sun H."/>
            <person name="Tritt A."/>
            <person name="Yoshinaga Y."/>
            <person name="Zwiers L.-H."/>
            <person name="Turgeon B."/>
            <person name="Goodwin S."/>
            <person name="Spatafora J."/>
            <person name="Crous P."/>
            <person name="Grigoriev I."/>
        </authorList>
    </citation>
    <scope>NUCLEOTIDE SEQUENCE</scope>
    <source>
        <strain evidence="2">Tuck. ex Michener</strain>
    </source>
</reference>
<evidence type="ECO:0000256" key="1">
    <source>
        <dbReference type="SAM" id="SignalP"/>
    </source>
</evidence>
<gene>
    <name evidence="2" type="ORF">EV356DRAFT_514288</name>
</gene>
<name>A0A6A6HBQ5_VIRVR</name>